<dbReference type="EMBL" id="JAPFRD010000010">
    <property type="protein sequence ID" value="MCW8108635.1"/>
    <property type="molecule type" value="Genomic_DNA"/>
</dbReference>
<evidence type="ECO:0000313" key="3">
    <source>
        <dbReference type="Proteomes" id="UP001142810"/>
    </source>
</evidence>
<name>A0ABT3P7A9_9ALTE</name>
<dbReference type="RefSeq" id="WP_265617385.1">
    <property type="nucleotide sequence ID" value="NZ_JAPFRD010000010.1"/>
</dbReference>
<sequence>MNLDALLSAMTPEVFERIQEAVETGKWGDGSRLSEPQLESCMQAVMLYQAKIARSAEHMTVNEHGEIVHKSKQEFRRELSPSQPDSIARFKHEDL</sequence>
<accession>A0ABT3P7A9</accession>
<dbReference type="Pfam" id="PF07023">
    <property type="entry name" value="DUF1315"/>
    <property type="match status" value="1"/>
</dbReference>
<dbReference type="InterPro" id="IPR009749">
    <property type="entry name" value="DUF1315"/>
</dbReference>
<evidence type="ECO:0000313" key="2">
    <source>
        <dbReference type="EMBL" id="MCW8108635.1"/>
    </source>
</evidence>
<protein>
    <submittedName>
        <fullName evidence="2">DUF1315 family protein</fullName>
    </submittedName>
</protein>
<comment type="caution">
    <text evidence="2">The sequence shown here is derived from an EMBL/GenBank/DDBJ whole genome shotgun (WGS) entry which is preliminary data.</text>
</comment>
<keyword evidence="3" id="KW-1185">Reference proteome</keyword>
<evidence type="ECO:0000256" key="1">
    <source>
        <dbReference type="SAM" id="MobiDB-lite"/>
    </source>
</evidence>
<organism evidence="2 3">
    <name type="scientific">Alteromonas aquimaris</name>
    <dbReference type="NCBI Taxonomy" id="2998417"/>
    <lineage>
        <taxon>Bacteria</taxon>
        <taxon>Pseudomonadati</taxon>
        <taxon>Pseudomonadota</taxon>
        <taxon>Gammaproteobacteria</taxon>
        <taxon>Alteromonadales</taxon>
        <taxon>Alteromonadaceae</taxon>
        <taxon>Alteromonas/Salinimonas group</taxon>
        <taxon>Alteromonas</taxon>
    </lineage>
</organism>
<proteinExistence type="predicted"/>
<feature type="region of interest" description="Disordered" evidence="1">
    <location>
        <begin position="71"/>
        <end position="95"/>
    </location>
</feature>
<reference evidence="2" key="1">
    <citation type="submission" date="2022-11" db="EMBL/GenBank/DDBJ databases">
        <title>Alteromonas sp. nov., isolated from sea water of the Qingdao.</title>
        <authorList>
            <person name="Wang Q."/>
        </authorList>
    </citation>
    <scope>NUCLEOTIDE SEQUENCE</scope>
    <source>
        <strain evidence="2">ASW11-7</strain>
    </source>
</reference>
<gene>
    <name evidence="2" type="ORF">OPS25_09020</name>
</gene>
<dbReference type="Proteomes" id="UP001142810">
    <property type="component" value="Unassembled WGS sequence"/>
</dbReference>